<accession>A0A411B994</accession>
<dbReference type="Proteomes" id="UP000289452">
    <property type="component" value="Segment"/>
</dbReference>
<protein>
    <submittedName>
        <fullName evidence="1">Uncharacterized protein</fullName>
    </submittedName>
</protein>
<organism evidence="1 2">
    <name type="scientific">Pseudomonas phage PaGz-1</name>
    <dbReference type="NCBI Taxonomy" id="2419748"/>
    <lineage>
        <taxon>Viruses</taxon>
        <taxon>Duplodnaviria</taxon>
        <taxon>Heunggongvirae</taxon>
        <taxon>Uroviricota</taxon>
        <taxon>Caudoviricetes</taxon>
        <taxon>Vandenendeviridae</taxon>
        <taxon>Skurskavirinae</taxon>
        <taxon>Pakpunavirus</taxon>
        <taxon>Pakpunavirus PaGz-1</taxon>
    </lineage>
</organism>
<evidence type="ECO:0000313" key="1">
    <source>
        <dbReference type="EMBL" id="QAX98189.1"/>
    </source>
</evidence>
<proteinExistence type="predicted"/>
<keyword evidence="2" id="KW-1185">Reference proteome</keyword>
<reference evidence="1" key="1">
    <citation type="submission" date="2018-08" db="EMBL/GenBank/DDBJ databases">
        <title>PaGz-1, Complete genome sequences of 3 novel enterobacteria, Pakpunavirus like phages.</title>
        <authorList>
            <person name="Yuan S."/>
            <person name="Ma Y."/>
            <person name="Liu Q."/>
        </authorList>
    </citation>
    <scope>NUCLEOTIDE SEQUENCE [LARGE SCALE GENOMIC DNA]</scope>
</reference>
<name>A0A411B994_9CAUD</name>
<sequence>MQSDTNSSDIAEAGFFTPCCRCGKLLYIKEVIRFHCSDCEEAEKTKPFVRMQLLQDIADSKRLDTE</sequence>
<dbReference type="EMBL" id="MH791399">
    <property type="protein sequence ID" value="QAX98189.1"/>
    <property type="molecule type" value="Genomic_DNA"/>
</dbReference>
<evidence type="ECO:0000313" key="2">
    <source>
        <dbReference type="Proteomes" id="UP000289452"/>
    </source>
</evidence>